<evidence type="ECO:0000256" key="6">
    <source>
        <dbReference type="ARBA" id="ARBA00022932"/>
    </source>
</evidence>
<dbReference type="NCBIfam" id="TIGR01128">
    <property type="entry name" value="holA"/>
    <property type="match status" value="1"/>
</dbReference>
<dbReference type="EMBL" id="JAPNOA010000016">
    <property type="protein sequence ID" value="MCY0964468.1"/>
    <property type="molecule type" value="Genomic_DNA"/>
</dbReference>
<dbReference type="GO" id="GO:0003677">
    <property type="term" value="F:DNA binding"/>
    <property type="evidence" value="ECO:0007669"/>
    <property type="project" value="InterPro"/>
</dbReference>
<dbReference type="PANTHER" id="PTHR34388">
    <property type="entry name" value="DNA POLYMERASE III SUBUNIT DELTA"/>
    <property type="match status" value="1"/>
</dbReference>
<dbReference type="Proteomes" id="UP001150830">
    <property type="component" value="Unassembled WGS sequence"/>
</dbReference>
<dbReference type="PANTHER" id="PTHR34388:SF1">
    <property type="entry name" value="DNA POLYMERASE III SUBUNIT DELTA"/>
    <property type="match status" value="1"/>
</dbReference>
<dbReference type="Gene3D" id="3.40.50.300">
    <property type="entry name" value="P-loop containing nucleotide triphosphate hydrolases"/>
    <property type="match status" value="1"/>
</dbReference>
<evidence type="ECO:0000256" key="7">
    <source>
        <dbReference type="ARBA" id="ARBA00034754"/>
    </source>
</evidence>
<evidence type="ECO:0000256" key="4">
    <source>
        <dbReference type="ARBA" id="ARBA00022695"/>
    </source>
</evidence>
<dbReference type="RefSeq" id="WP_283172684.1">
    <property type="nucleotide sequence ID" value="NZ_JAPNOA010000016.1"/>
</dbReference>
<evidence type="ECO:0000256" key="9">
    <source>
        <dbReference type="NCBIfam" id="TIGR01128"/>
    </source>
</evidence>
<dbReference type="InterPro" id="IPR032780">
    <property type="entry name" value="DNA_pol3_delt_C"/>
</dbReference>
<gene>
    <name evidence="12" type="primary">holA</name>
    <name evidence="12" type="ORF">OUO13_04650</name>
</gene>
<dbReference type="InterPro" id="IPR027417">
    <property type="entry name" value="P-loop_NTPase"/>
</dbReference>
<keyword evidence="3 12" id="KW-0808">Transferase</keyword>
<dbReference type="Pfam" id="PF06144">
    <property type="entry name" value="DNA_pol3_delta"/>
    <property type="match status" value="1"/>
</dbReference>
<dbReference type="GO" id="GO:0003887">
    <property type="term" value="F:DNA-directed DNA polymerase activity"/>
    <property type="evidence" value="ECO:0007669"/>
    <property type="project" value="UniProtKB-UniRule"/>
</dbReference>
<evidence type="ECO:0000256" key="1">
    <source>
        <dbReference type="ARBA" id="ARBA00012417"/>
    </source>
</evidence>
<dbReference type="Gene3D" id="1.10.8.60">
    <property type="match status" value="1"/>
</dbReference>
<keyword evidence="6" id="KW-0239">DNA-directed DNA polymerase</keyword>
<dbReference type="Gene3D" id="1.20.272.10">
    <property type="match status" value="1"/>
</dbReference>
<keyword evidence="4 12" id="KW-0548">Nucleotidyltransferase</keyword>
<dbReference type="SUPFAM" id="SSF52540">
    <property type="entry name" value="P-loop containing nucleoside triphosphate hydrolases"/>
    <property type="match status" value="1"/>
</dbReference>
<evidence type="ECO:0000256" key="2">
    <source>
        <dbReference type="ARBA" id="ARBA00017703"/>
    </source>
</evidence>
<dbReference type="InterPro" id="IPR010372">
    <property type="entry name" value="DNA_pol3_delta_N"/>
</dbReference>
<dbReference type="InterPro" id="IPR005790">
    <property type="entry name" value="DNA_polIII_delta"/>
</dbReference>
<sequence length="332" mass="37133">MKLRSEELTEALKKGLEAVYLISGDEPLLINELSDQVRQAARKRGVEERLVFHAEAGFDWKSLHEEANSMSLFATQRLLEVRIPNGKPSDKGETLKALLTNPSPDNTLLLLCPRLDSATQNSAWFKAAERHGVVIQVWPIERNHYPGWLRNRLQQAGIQADPAAVALLAQQTEGNLLAAVQEIEKLRISGVHSISEEQLISALGDNSRYDAFAFADACIEGDVRNASRILGHLRSEGQEIISILGALVHKLHQLVQLTGLHGQELTNAFKDCRIWPRQQPAYRQALDRIDEGRLFTAIRLAADVDEAAKGRGDDPWRLLSELALFLCKKKHR</sequence>
<dbReference type="GO" id="GO:0006261">
    <property type="term" value="P:DNA-templated DNA replication"/>
    <property type="evidence" value="ECO:0007669"/>
    <property type="project" value="TreeGrafter"/>
</dbReference>
<feature type="domain" description="DNA polymerase III subunit delta C-terminal" evidence="11">
    <location>
        <begin position="212"/>
        <end position="330"/>
    </location>
</feature>
<keyword evidence="13" id="KW-1185">Reference proteome</keyword>
<comment type="similarity">
    <text evidence="7">Belongs to the DNA polymerase HolA subunit family.</text>
</comment>
<dbReference type="SUPFAM" id="SSF48019">
    <property type="entry name" value="post-AAA+ oligomerization domain-like"/>
    <property type="match status" value="1"/>
</dbReference>
<comment type="caution">
    <text evidence="12">The sequence shown here is derived from an EMBL/GenBank/DDBJ whole genome shotgun (WGS) entry which is preliminary data.</text>
</comment>
<protein>
    <recommendedName>
        <fullName evidence="2 9">DNA polymerase III subunit delta</fullName>
        <ecNumber evidence="1 9">2.7.7.7</ecNumber>
    </recommendedName>
</protein>
<evidence type="ECO:0000313" key="12">
    <source>
        <dbReference type="EMBL" id="MCY0964468.1"/>
    </source>
</evidence>
<evidence type="ECO:0000256" key="3">
    <source>
        <dbReference type="ARBA" id="ARBA00022679"/>
    </source>
</evidence>
<evidence type="ECO:0000256" key="5">
    <source>
        <dbReference type="ARBA" id="ARBA00022705"/>
    </source>
</evidence>
<keyword evidence="5" id="KW-0235">DNA replication</keyword>
<organism evidence="12 13">
    <name type="scientific">Parathalassolituus penaei</name>
    <dbReference type="NCBI Taxonomy" id="2997323"/>
    <lineage>
        <taxon>Bacteria</taxon>
        <taxon>Pseudomonadati</taxon>
        <taxon>Pseudomonadota</taxon>
        <taxon>Gammaproteobacteria</taxon>
        <taxon>Oceanospirillales</taxon>
        <taxon>Oceanospirillaceae</taxon>
        <taxon>Parathalassolituus</taxon>
    </lineage>
</organism>
<evidence type="ECO:0000313" key="13">
    <source>
        <dbReference type="Proteomes" id="UP001150830"/>
    </source>
</evidence>
<accession>A0A9X3EKS8</accession>
<dbReference type="Pfam" id="PF14840">
    <property type="entry name" value="DNA_pol3_delt_C"/>
    <property type="match status" value="1"/>
</dbReference>
<comment type="catalytic activity">
    <reaction evidence="8">
        <text>DNA(n) + a 2'-deoxyribonucleoside 5'-triphosphate = DNA(n+1) + diphosphate</text>
        <dbReference type="Rhea" id="RHEA:22508"/>
        <dbReference type="Rhea" id="RHEA-COMP:17339"/>
        <dbReference type="Rhea" id="RHEA-COMP:17340"/>
        <dbReference type="ChEBI" id="CHEBI:33019"/>
        <dbReference type="ChEBI" id="CHEBI:61560"/>
        <dbReference type="ChEBI" id="CHEBI:173112"/>
        <dbReference type="EC" id="2.7.7.7"/>
    </reaction>
</comment>
<feature type="domain" description="DNA polymerase III delta N-terminal" evidence="10">
    <location>
        <begin position="20"/>
        <end position="136"/>
    </location>
</feature>
<dbReference type="InterPro" id="IPR008921">
    <property type="entry name" value="DNA_pol3_clamp-load_cplx_C"/>
</dbReference>
<reference evidence="12" key="1">
    <citation type="submission" date="2022-11" db="EMBL/GenBank/DDBJ databases">
        <title>Parathalassolutuus dongxingensis gen. nov., sp. nov., a novel member of family Oceanospirillaceae isolated from a coastal shrimp pond in Guangxi, China.</title>
        <authorList>
            <person name="Chen H."/>
        </authorList>
    </citation>
    <scope>NUCLEOTIDE SEQUENCE</scope>
    <source>
        <strain evidence="12">G-43</strain>
    </source>
</reference>
<name>A0A9X3EKS8_9GAMM</name>
<evidence type="ECO:0000259" key="10">
    <source>
        <dbReference type="Pfam" id="PF06144"/>
    </source>
</evidence>
<dbReference type="CDD" id="cd18138">
    <property type="entry name" value="HLD_clamp_pol_III_delta"/>
    <property type="match status" value="1"/>
</dbReference>
<dbReference type="EC" id="2.7.7.7" evidence="1 9"/>
<dbReference type="AlphaFoldDB" id="A0A9X3EKS8"/>
<proteinExistence type="inferred from homology"/>
<dbReference type="GO" id="GO:0009360">
    <property type="term" value="C:DNA polymerase III complex"/>
    <property type="evidence" value="ECO:0007669"/>
    <property type="project" value="UniProtKB-UniRule"/>
</dbReference>
<evidence type="ECO:0000256" key="8">
    <source>
        <dbReference type="ARBA" id="ARBA00049244"/>
    </source>
</evidence>
<evidence type="ECO:0000259" key="11">
    <source>
        <dbReference type="Pfam" id="PF14840"/>
    </source>
</evidence>